<evidence type="ECO:0000313" key="2">
    <source>
        <dbReference type="Proteomes" id="UP000184550"/>
    </source>
</evidence>
<proteinExistence type="predicted"/>
<dbReference type="InterPro" id="IPR027417">
    <property type="entry name" value="P-loop_NTPase"/>
</dbReference>
<sequence length="365" mass="40821">MMDIAELAAPLETFGRQSQFQQITQALARDRDLLIAGVPGSGRRTLVRRAAVEVGAKIIEVDCIRATDGLRLTQLLCEGISQAVKSPTAIQCLQQWTTTEAAEFFVWQGNMAKSLRLIAKPEEVWQAYQLLIHFPQQLAEFVGRQVVLILQSFPHIRSWDRQGDWEKLLRQEIQQQNSVSYVLVATLAETSNQEEFHKNLDIVQLTPLSNDVVAAWAHGVLHRENLTFDPRSQALKHFLEAVQGHIGDASALVRRLCRVKTNNGLIGDEEIEETLQELLADLSTVFESLLVLLPSSQAQLLESLALDPTDKPQSREYITKHHLSRGGSLQGAIAGLQHKGLIYGSELGYKLALPLFGLWIKQRLS</sequence>
<dbReference type="AlphaFoldDB" id="A0A7Z9C085"/>
<evidence type="ECO:0008006" key="3">
    <source>
        <dbReference type="Google" id="ProtNLM"/>
    </source>
</evidence>
<accession>A0A7Z9C085</accession>
<dbReference type="SUPFAM" id="SSF52540">
    <property type="entry name" value="P-loop containing nucleoside triphosphate hydrolases"/>
    <property type="match status" value="1"/>
</dbReference>
<reference evidence="1" key="1">
    <citation type="submission" date="2019-10" db="EMBL/GenBank/DDBJ databases">
        <authorList>
            <consortium name="Genoscope - CEA"/>
            <person name="William W."/>
        </authorList>
    </citation>
    <scope>NUCLEOTIDE SEQUENCE [LARGE SCALE GENOMIC DNA]</scope>
    <source>
        <strain evidence="1">BBR_PRJEB10992</strain>
    </source>
</reference>
<dbReference type="PANTHER" id="PTHR34301:SF8">
    <property type="entry name" value="ATPASE DOMAIN-CONTAINING PROTEIN"/>
    <property type="match status" value="1"/>
</dbReference>
<comment type="caution">
    <text evidence="1">The sequence shown here is derived from an EMBL/GenBank/DDBJ whole genome shotgun (WGS) entry which is preliminary data.</text>
</comment>
<gene>
    <name evidence="1" type="ORF">PL8927_830053</name>
</gene>
<keyword evidence="2" id="KW-1185">Reference proteome</keyword>
<dbReference type="PANTHER" id="PTHR34301">
    <property type="entry name" value="DNA-BINDING PROTEIN-RELATED"/>
    <property type="match status" value="1"/>
</dbReference>
<dbReference type="Gene3D" id="3.40.50.300">
    <property type="entry name" value="P-loop containing nucleotide triphosphate hydrolases"/>
    <property type="match status" value="1"/>
</dbReference>
<evidence type="ECO:0000313" key="1">
    <source>
        <dbReference type="EMBL" id="VXD24672.1"/>
    </source>
</evidence>
<dbReference type="Proteomes" id="UP000184550">
    <property type="component" value="Unassembled WGS sequence"/>
</dbReference>
<dbReference type="EMBL" id="CZCU02000161">
    <property type="protein sequence ID" value="VXD24672.1"/>
    <property type="molecule type" value="Genomic_DNA"/>
</dbReference>
<organism evidence="1 2">
    <name type="scientific">Planktothrix serta PCC 8927</name>
    <dbReference type="NCBI Taxonomy" id="671068"/>
    <lineage>
        <taxon>Bacteria</taxon>
        <taxon>Bacillati</taxon>
        <taxon>Cyanobacteriota</taxon>
        <taxon>Cyanophyceae</taxon>
        <taxon>Oscillatoriophycideae</taxon>
        <taxon>Oscillatoriales</taxon>
        <taxon>Microcoleaceae</taxon>
        <taxon>Planktothrix</taxon>
    </lineage>
</organism>
<protein>
    <recommendedName>
        <fullName evidence="3">ATP-binding protein</fullName>
    </recommendedName>
</protein>
<name>A0A7Z9C085_9CYAN</name>
<dbReference type="RefSeq" id="WP_231506133.1">
    <property type="nucleotide sequence ID" value="NZ_LR734883.1"/>
</dbReference>